<evidence type="ECO:0000313" key="4">
    <source>
        <dbReference type="RefSeq" id="XP_033458216.1"/>
    </source>
</evidence>
<keyword evidence="2" id="KW-0472">Membrane</keyword>
<dbReference type="GeneID" id="54363121"/>
<sequence length="474" mass="52724">MANNNITLAIPGQPNWGVWWTFEVGLSEFQLDIVGFLAVLGEGSILANAQVSALSRLFYLPRLLPAPQALIRTTRPTTLPPFPAKVTGVHSGNVKDHIHHVAHILLGEDMNTFTVRCVKVTKKAESFHPPTRIDTFFRGVSRSMTRSMTRSPEIGTPSVKAKANGPLSWVTLLGFFMSVSIFALSIIFGDGMSMIATILLSFLSTVVGVSNKWNLKLPRRPQAEAPPGDVVIRYPNGSYLIVQCDEDVARELYFAPEEIDYTIKSPMAYRILSLFGTLMLMLGVIALANAKLQLQMVWAGAYILINIVHWVVAAVPQKMHWDLSCYDVREQGVEGGPSNPSFTEALWKAILITKSKSWVKNGKAAPETEVWDAWLDKAEEQANMYQTHIGELEKPLWLDGDLSKATIFDAPHKDQWDAKSAWDALNRARQSEQQQARDAALRRRPKTSASSEESSESDDISKVRPIVSEQPQRS</sequence>
<accession>A0A6J3LZH0</accession>
<keyword evidence="3" id="KW-1185">Reference proteome</keyword>
<reference evidence="4" key="1">
    <citation type="submission" date="2020-01" db="EMBL/GenBank/DDBJ databases">
        <authorList>
            <consortium name="DOE Joint Genome Institute"/>
            <person name="Haridas S."/>
            <person name="Albert R."/>
            <person name="Binder M."/>
            <person name="Bloem J."/>
            <person name="Labutti K."/>
            <person name="Salamov A."/>
            <person name="Andreopoulos B."/>
            <person name="Baker S.E."/>
            <person name="Barry K."/>
            <person name="Bills G."/>
            <person name="Bluhm B.H."/>
            <person name="Cannon C."/>
            <person name="Castanera R."/>
            <person name="Culley D.E."/>
            <person name="Daum C."/>
            <person name="Ezra D."/>
            <person name="Gonzalez J.B."/>
            <person name="Henrissat B."/>
            <person name="Kuo A."/>
            <person name="Liang C."/>
            <person name="Lipzen A."/>
            <person name="Lutzoni F."/>
            <person name="Magnuson J."/>
            <person name="Mondo S."/>
            <person name="Nolan M."/>
            <person name="Ohm R."/>
            <person name="Pangilinan J."/>
            <person name="Park H.-J."/>
            <person name="Ramirez L."/>
            <person name="Alfaro M."/>
            <person name="Sun H."/>
            <person name="Tritt A."/>
            <person name="Yoshinaga Y."/>
            <person name="Zwiers L.-H."/>
            <person name="Turgeon B.G."/>
            <person name="Goodwin S.B."/>
            <person name="Spatafora J.W."/>
            <person name="Crous P.W."/>
            <person name="Grigoriev I.V."/>
        </authorList>
    </citation>
    <scope>NUCLEOTIDE SEQUENCE</scope>
    <source>
        <strain evidence="4">CBS 342.82</strain>
    </source>
</reference>
<evidence type="ECO:0000256" key="2">
    <source>
        <dbReference type="SAM" id="Phobius"/>
    </source>
</evidence>
<gene>
    <name evidence="4" type="ORF">K489DRAFT_382217</name>
</gene>
<dbReference type="RefSeq" id="XP_033458216.1">
    <property type="nucleotide sequence ID" value="XM_033605321.1"/>
</dbReference>
<feature type="region of interest" description="Disordered" evidence="1">
    <location>
        <begin position="427"/>
        <end position="474"/>
    </location>
</feature>
<feature type="transmembrane region" description="Helical" evidence="2">
    <location>
        <begin position="271"/>
        <end position="290"/>
    </location>
</feature>
<dbReference type="AlphaFoldDB" id="A0A6J3LZH0"/>
<evidence type="ECO:0000313" key="3">
    <source>
        <dbReference type="Proteomes" id="UP000504637"/>
    </source>
</evidence>
<dbReference type="OrthoDB" id="5412502at2759"/>
<evidence type="ECO:0000256" key="1">
    <source>
        <dbReference type="SAM" id="MobiDB-lite"/>
    </source>
</evidence>
<feature type="transmembrane region" description="Helical" evidence="2">
    <location>
        <begin position="167"/>
        <end position="188"/>
    </location>
</feature>
<dbReference type="Proteomes" id="UP000504637">
    <property type="component" value="Unplaced"/>
</dbReference>
<name>A0A6J3LZH0_9PEZI</name>
<keyword evidence="2" id="KW-1133">Transmembrane helix</keyword>
<protein>
    <submittedName>
        <fullName evidence="4">Uncharacterized protein</fullName>
    </submittedName>
</protein>
<feature type="transmembrane region" description="Helical" evidence="2">
    <location>
        <begin position="194"/>
        <end position="211"/>
    </location>
</feature>
<reference evidence="4" key="3">
    <citation type="submission" date="2025-08" db="UniProtKB">
        <authorList>
            <consortium name="RefSeq"/>
        </authorList>
    </citation>
    <scope>IDENTIFICATION</scope>
    <source>
        <strain evidence="4">CBS 342.82</strain>
    </source>
</reference>
<keyword evidence="2" id="KW-0812">Transmembrane</keyword>
<proteinExistence type="predicted"/>
<organism evidence="4">
    <name type="scientific">Dissoconium aciculare CBS 342.82</name>
    <dbReference type="NCBI Taxonomy" id="1314786"/>
    <lineage>
        <taxon>Eukaryota</taxon>
        <taxon>Fungi</taxon>
        <taxon>Dikarya</taxon>
        <taxon>Ascomycota</taxon>
        <taxon>Pezizomycotina</taxon>
        <taxon>Dothideomycetes</taxon>
        <taxon>Dothideomycetidae</taxon>
        <taxon>Mycosphaerellales</taxon>
        <taxon>Dissoconiaceae</taxon>
        <taxon>Dissoconium</taxon>
    </lineage>
</organism>
<feature type="transmembrane region" description="Helical" evidence="2">
    <location>
        <begin position="296"/>
        <end position="315"/>
    </location>
</feature>
<reference evidence="4" key="2">
    <citation type="submission" date="2020-04" db="EMBL/GenBank/DDBJ databases">
        <authorList>
            <consortium name="NCBI Genome Project"/>
        </authorList>
    </citation>
    <scope>NUCLEOTIDE SEQUENCE</scope>
    <source>
        <strain evidence="4">CBS 342.82</strain>
    </source>
</reference>